<feature type="transmembrane region" description="Helical" evidence="2">
    <location>
        <begin position="102"/>
        <end position="129"/>
    </location>
</feature>
<feature type="transmembrane region" description="Helical" evidence="2">
    <location>
        <begin position="25"/>
        <end position="46"/>
    </location>
</feature>
<name>A0ABV7WKA4_9MICO</name>
<sequence length="228" mass="23234">MSGTPEEWRRPRAASRRQRRSPRRVALRAALLSLAAGPVVGLGWWATALGGAGGRGTSYLDLVQSVGAADAGFALACLLAGAVGGVWWVLAREDEHDERGVARLVGLLVGGLVAAVLAWLTGAALSAAVPLEVPGVRPEAVEELTRPRMSLAVVAGCLLWPLGVGVLVAVDTLRELAWQALTRTDPADGGPAPGGGPVVDAASPGAGAPAEPAVPLVRLTKDRPDHAG</sequence>
<keyword evidence="2" id="KW-1133">Transmembrane helix</keyword>
<keyword evidence="2" id="KW-0472">Membrane</keyword>
<protein>
    <submittedName>
        <fullName evidence="3">Uncharacterized protein</fullName>
    </submittedName>
</protein>
<keyword evidence="4" id="KW-1185">Reference proteome</keyword>
<proteinExistence type="predicted"/>
<accession>A0ABV7WKA4</accession>
<evidence type="ECO:0000313" key="4">
    <source>
        <dbReference type="Proteomes" id="UP001595685"/>
    </source>
</evidence>
<dbReference type="Proteomes" id="UP001595685">
    <property type="component" value="Unassembled WGS sequence"/>
</dbReference>
<evidence type="ECO:0000256" key="1">
    <source>
        <dbReference type="SAM" id="MobiDB-lite"/>
    </source>
</evidence>
<organism evidence="3 4">
    <name type="scientific">Aquipuribacter hungaricus</name>
    <dbReference type="NCBI Taxonomy" id="545624"/>
    <lineage>
        <taxon>Bacteria</taxon>
        <taxon>Bacillati</taxon>
        <taxon>Actinomycetota</taxon>
        <taxon>Actinomycetes</taxon>
        <taxon>Micrococcales</taxon>
        <taxon>Intrasporangiaceae</taxon>
        <taxon>Aquipuribacter</taxon>
    </lineage>
</organism>
<dbReference type="EMBL" id="JBHRWW010000020">
    <property type="protein sequence ID" value="MFC3690311.1"/>
    <property type="molecule type" value="Genomic_DNA"/>
</dbReference>
<comment type="caution">
    <text evidence="3">The sequence shown here is derived from an EMBL/GenBank/DDBJ whole genome shotgun (WGS) entry which is preliminary data.</text>
</comment>
<reference evidence="4" key="1">
    <citation type="journal article" date="2019" name="Int. J. Syst. Evol. Microbiol.">
        <title>The Global Catalogue of Microorganisms (GCM) 10K type strain sequencing project: providing services to taxonomists for standard genome sequencing and annotation.</title>
        <authorList>
            <consortium name="The Broad Institute Genomics Platform"/>
            <consortium name="The Broad Institute Genome Sequencing Center for Infectious Disease"/>
            <person name="Wu L."/>
            <person name="Ma J."/>
        </authorList>
    </citation>
    <scope>NUCLEOTIDE SEQUENCE [LARGE SCALE GENOMIC DNA]</scope>
    <source>
        <strain evidence="4">NCAIM B.02333</strain>
    </source>
</reference>
<feature type="transmembrane region" description="Helical" evidence="2">
    <location>
        <begin position="66"/>
        <end position="90"/>
    </location>
</feature>
<evidence type="ECO:0000313" key="3">
    <source>
        <dbReference type="EMBL" id="MFC3690311.1"/>
    </source>
</evidence>
<feature type="transmembrane region" description="Helical" evidence="2">
    <location>
        <begin position="149"/>
        <end position="170"/>
    </location>
</feature>
<keyword evidence="2" id="KW-0812">Transmembrane</keyword>
<gene>
    <name evidence="3" type="ORF">ACFOLH_18340</name>
</gene>
<feature type="region of interest" description="Disordered" evidence="1">
    <location>
        <begin position="183"/>
        <end position="228"/>
    </location>
</feature>
<feature type="region of interest" description="Disordered" evidence="1">
    <location>
        <begin position="1"/>
        <end position="21"/>
    </location>
</feature>
<dbReference type="RefSeq" id="WP_340294791.1">
    <property type="nucleotide sequence ID" value="NZ_JBBEOI010000182.1"/>
</dbReference>
<evidence type="ECO:0000256" key="2">
    <source>
        <dbReference type="SAM" id="Phobius"/>
    </source>
</evidence>
<feature type="compositionally biased region" description="Basic residues" evidence="1">
    <location>
        <begin position="11"/>
        <end position="21"/>
    </location>
</feature>
<feature type="compositionally biased region" description="Basic and acidic residues" evidence="1">
    <location>
        <begin position="219"/>
        <end position="228"/>
    </location>
</feature>
<feature type="compositionally biased region" description="Low complexity" evidence="1">
    <location>
        <begin position="198"/>
        <end position="215"/>
    </location>
</feature>
<feature type="compositionally biased region" description="Basic and acidic residues" evidence="1">
    <location>
        <begin position="1"/>
        <end position="10"/>
    </location>
</feature>